<accession>A0AA41SFW6</accession>
<dbReference type="PANTHER" id="PTHR48478">
    <property type="entry name" value="LECTIN-LIKE"/>
    <property type="match status" value="1"/>
</dbReference>
<dbReference type="EMBL" id="JAJJMA010148641">
    <property type="protein sequence ID" value="MCL7034691.1"/>
    <property type="molecule type" value="Genomic_DNA"/>
</dbReference>
<dbReference type="InterPro" id="IPR052147">
    <property type="entry name" value="PP2-like/Lectin"/>
</dbReference>
<comment type="caution">
    <text evidence="1">The sequence shown here is derived from an EMBL/GenBank/DDBJ whole genome shotgun (WGS) entry which is preliminary data.</text>
</comment>
<protein>
    <recommendedName>
        <fullName evidence="3">Phloem protein 2</fullName>
    </recommendedName>
</protein>
<dbReference type="Proteomes" id="UP001177140">
    <property type="component" value="Unassembled WGS sequence"/>
</dbReference>
<name>A0AA41SFW6_PAPNU</name>
<evidence type="ECO:0008006" key="3">
    <source>
        <dbReference type="Google" id="ProtNLM"/>
    </source>
</evidence>
<dbReference type="PANTHER" id="PTHR48478:SF1">
    <property type="entry name" value="LECTIN-LIKE"/>
    <property type="match status" value="1"/>
</dbReference>
<evidence type="ECO:0000313" key="1">
    <source>
        <dbReference type="EMBL" id="MCL7034691.1"/>
    </source>
</evidence>
<dbReference type="Pfam" id="PF14299">
    <property type="entry name" value="PP2"/>
    <property type="match status" value="1"/>
</dbReference>
<gene>
    <name evidence="1" type="ORF">MKW94_020954</name>
</gene>
<evidence type="ECO:0000313" key="2">
    <source>
        <dbReference type="Proteomes" id="UP001177140"/>
    </source>
</evidence>
<reference evidence="1" key="1">
    <citation type="submission" date="2022-03" db="EMBL/GenBank/DDBJ databases">
        <title>A functionally conserved STORR gene fusion in Papaver species that diverged 16.8 million years ago.</title>
        <authorList>
            <person name="Catania T."/>
        </authorList>
    </citation>
    <scope>NUCLEOTIDE SEQUENCE</scope>
    <source>
        <strain evidence="1">S-191538</strain>
    </source>
</reference>
<dbReference type="GO" id="GO:0030246">
    <property type="term" value="F:carbohydrate binding"/>
    <property type="evidence" value="ECO:0007669"/>
    <property type="project" value="InterPro"/>
</dbReference>
<keyword evidence="2" id="KW-1185">Reference proteome</keyword>
<dbReference type="InterPro" id="IPR025886">
    <property type="entry name" value="PP2-like"/>
</dbReference>
<organism evidence="1 2">
    <name type="scientific">Papaver nudicaule</name>
    <name type="common">Iceland poppy</name>
    <dbReference type="NCBI Taxonomy" id="74823"/>
    <lineage>
        <taxon>Eukaryota</taxon>
        <taxon>Viridiplantae</taxon>
        <taxon>Streptophyta</taxon>
        <taxon>Embryophyta</taxon>
        <taxon>Tracheophyta</taxon>
        <taxon>Spermatophyta</taxon>
        <taxon>Magnoliopsida</taxon>
        <taxon>Ranunculales</taxon>
        <taxon>Papaveraceae</taxon>
        <taxon>Papaveroideae</taxon>
        <taxon>Papaver</taxon>
    </lineage>
</organism>
<sequence>MSKLSPGVNYEVVFVVMIRENSRGWDTPVELCLELPNGQRLVQEVILETIPKSKWIEIQVGDFETPEHPGDQETEVNFLMTEHGGHWKKGLVIGTRF</sequence>
<proteinExistence type="predicted"/>
<dbReference type="AlphaFoldDB" id="A0AA41SFW6"/>